<dbReference type="Pfam" id="PF00466">
    <property type="entry name" value="Ribosomal_L10"/>
    <property type="match status" value="1"/>
</dbReference>
<sequence length="236" mass="26843">MLGRSISAVCQIQVRAVSSKYTKPTPRHYKRRLFEAALQPEIPKTTKVCTPPGMIKREKIEKAKEYSDVEIALSNLVRSYIKKEEFRVMAVCQFLPVPGRTLWFAKNQLRLKGVEFRNYGNKIVKKVFENTPMTSLNVVLVGSNALLFSKDLNGIKTITQECEKLNWLQPLVFMADNRIIDVKEAQTLAKLASMDDLRAQTVQILGQQLGQITMSLDSATRHLPNLLDAYTSRKDQ</sequence>
<evidence type="ECO:0000313" key="8">
    <source>
        <dbReference type="Proteomes" id="UP000494206"/>
    </source>
</evidence>
<evidence type="ECO:0000313" key="7">
    <source>
        <dbReference type="EMBL" id="CAB3403993.1"/>
    </source>
</evidence>
<dbReference type="FunFam" id="3.30.70.1730:FF:000012">
    <property type="entry name" value="Mitochondrial Ribosomal Protein, Large"/>
    <property type="match status" value="1"/>
</dbReference>
<reference evidence="7 8" key="1">
    <citation type="submission" date="2020-04" db="EMBL/GenBank/DDBJ databases">
        <authorList>
            <person name="Laetsch R D."/>
            <person name="Stevens L."/>
            <person name="Kumar S."/>
            <person name="Blaxter L. M."/>
        </authorList>
    </citation>
    <scope>NUCLEOTIDE SEQUENCE [LARGE SCALE GENOMIC DNA]</scope>
</reference>
<keyword evidence="8" id="KW-1185">Reference proteome</keyword>
<comment type="caution">
    <text evidence="7">The sequence shown here is derived from an EMBL/GenBank/DDBJ whole genome shotgun (WGS) entry which is preliminary data.</text>
</comment>
<comment type="subunit">
    <text evidence="6">Component of the mitochondrial ribosome large subunit (39S) which comprises a 16S rRNA and about 50 distinct proteins.</text>
</comment>
<dbReference type="GO" id="GO:0005840">
    <property type="term" value="C:ribosome"/>
    <property type="evidence" value="ECO:0007669"/>
    <property type="project" value="UniProtKB-KW"/>
</dbReference>
<evidence type="ECO:0000256" key="1">
    <source>
        <dbReference type="ARBA" id="ARBA00008889"/>
    </source>
</evidence>
<dbReference type="GO" id="GO:1990904">
    <property type="term" value="C:ribonucleoprotein complex"/>
    <property type="evidence" value="ECO:0007669"/>
    <property type="project" value="UniProtKB-KW"/>
</dbReference>
<evidence type="ECO:0000256" key="2">
    <source>
        <dbReference type="ARBA" id="ARBA00022980"/>
    </source>
</evidence>
<protein>
    <recommendedName>
        <fullName evidence="4">Large ribosomal subunit protein uL10m</fullName>
    </recommendedName>
    <alternativeName>
        <fullName evidence="5">39S ribosomal protein L10, mitochondrial</fullName>
    </alternativeName>
</protein>
<dbReference type="EMBL" id="CADEPM010000004">
    <property type="protein sequence ID" value="CAB3403993.1"/>
    <property type="molecule type" value="Genomic_DNA"/>
</dbReference>
<keyword evidence="2" id="KW-0689">Ribosomal protein</keyword>
<dbReference type="SUPFAM" id="SSF160369">
    <property type="entry name" value="Ribosomal protein L10-like"/>
    <property type="match status" value="1"/>
</dbReference>
<proteinExistence type="inferred from homology"/>
<dbReference type="Gene3D" id="3.30.70.1730">
    <property type="match status" value="1"/>
</dbReference>
<dbReference type="InterPro" id="IPR043141">
    <property type="entry name" value="Ribosomal_uL10-like_sf"/>
</dbReference>
<keyword evidence="3" id="KW-0687">Ribonucleoprotein</keyword>
<organism evidence="7 8">
    <name type="scientific">Caenorhabditis bovis</name>
    <dbReference type="NCBI Taxonomy" id="2654633"/>
    <lineage>
        <taxon>Eukaryota</taxon>
        <taxon>Metazoa</taxon>
        <taxon>Ecdysozoa</taxon>
        <taxon>Nematoda</taxon>
        <taxon>Chromadorea</taxon>
        <taxon>Rhabditida</taxon>
        <taxon>Rhabditina</taxon>
        <taxon>Rhabditomorpha</taxon>
        <taxon>Rhabditoidea</taxon>
        <taxon>Rhabditidae</taxon>
        <taxon>Peloderinae</taxon>
        <taxon>Caenorhabditis</taxon>
    </lineage>
</organism>
<dbReference type="InterPro" id="IPR047865">
    <property type="entry name" value="Ribosomal_uL10_bac_type"/>
</dbReference>
<dbReference type="OrthoDB" id="360689at2759"/>
<accession>A0A8S1EWU4</accession>
<dbReference type="InterPro" id="IPR001790">
    <property type="entry name" value="Ribosomal_uL10"/>
</dbReference>
<name>A0A8S1EWU4_9PELO</name>
<dbReference type="PANTHER" id="PTHR11560">
    <property type="entry name" value="39S RIBOSOMAL PROTEIN L10, MITOCHONDRIAL"/>
    <property type="match status" value="1"/>
</dbReference>
<evidence type="ECO:0000256" key="4">
    <source>
        <dbReference type="ARBA" id="ARBA00035707"/>
    </source>
</evidence>
<gene>
    <name evidence="7" type="ORF">CBOVIS_LOCUS6391</name>
</gene>
<dbReference type="Proteomes" id="UP000494206">
    <property type="component" value="Unassembled WGS sequence"/>
</dbReference>
<evidence type="ECO:0000256" key="6">
    <source>
        <dbReference type="ARBA" id="ARBA00038782"/>
    </source>
</evidence>
<comment type="similarity">
    <text evidence="1">Belongs to the universal ribosomal protein uL10 family.</text>
</comment>
<evidence type="ECO:0000256" key="3">
    <source>
        <dbReference type="ARBA" id="ARBA00023274"/>
    </source>
</evidence>
<evidence type="ECO:0000256" key="5">
    <source>
        <dbReference type="ARBA" id="ARBA00035716"/>
    </source>
</evidence>
<dbReference type="AlphaFoldDB" id="A0A8S1EWU4"/>